<dbReference type="Proteomes" id="UP000033636">
    <property type="component" value="Unassembled WGS sequence"/>
</dbReference>
<dbReference type="EMBL" id="JZWT02000022">
    <property type="protein sequence ID" value="MFB6491143.1"/>
    <property type="molecule type" value="Genomic_DNA"/>
</dbReference>
<name>A0ACC6V2T4_9CREN</name>
<reference evidence="1" key="1">
    <citation type="submission" date="2024-07" db="EMBL/GenBank/DDBJ databases">
        <title>Metagenome and Metagenome-Assembled Genomes of Archaea from a hot spring from the geothermal field of Los Azufres, Mexico.</title>
        <authorList>
            <person name="Marin-Paredes R."/>
            <person name="Martinez-Romero E."/>
            <person name="Servin-Garciduenas L.E."/>
        </authorList>
    </citation>
    <scope>NUCLEOTIDE SEQUENCE</scope>
</reference>
<evidence type="ECO:0000313" key="1">
    <source>
        <dbReference type="EMBL" id="MFB6491143.1"/>
    </source>
</evidence>
<comment type="caution">
    <text evidence="1">The sequence shown here is derived from an EMBL/GenBank/DDBJ whole genome shotgun (WGS) entry which is preliminary data.</text>
</comment>
<sequence>MRIALLAPLLLAAVALAGSVVQFGLLKFYEVSSLSDLESYLASHNGPVLLFVHEEGCPACEYMISQVFTQPSVADAVGGMNLVAVDITYVPVTSLTVYANGSIFVVENGQAGYTKPLYGQQTLPIIGTPTTVVGYDEGGKLYVKGVLLGGLPPEGFLEFLNYSFGGLPQPAAQASAPSSSAQLTASASGAGSAGSPLFALPMAFAVGAASVFSPCVLPVLTVSAVTLAARRSLPKILLGMVASFAAFGALVAALGQAAAGLKSALAGLGGAVLLALGLVLLVPQLERRFVVAMSGLQTKASKAARGAGDVALGLSLGAVWTPCIAPFMGFAAVSALISGNFLDGFAIMLAYAAGLAATIYAVLRAVLRWGRRAATKSYRLSRWGRRLELIVGAASIALGALLIAEALGLGAWSAFFGSLQSLL</sequence>
<evidence type="ECO:0000313" key="2">
    <source>
        <dbReference type="Proteomes" id="UP000033636"/>
    </source>
</evidence>
<protein>
    <submittedName>
        <fullName evidence="1">Cytochrome c biogenesis protein CcdA</fullName>
    </submittedName>
</protein>
<accession>A0ACC6V2T4</accession>
<gene>
    <name evidence="1" type="ORF">TU35_007910</name>
</gene>
<proteinExistence type="predicted"/>
<organism evidence="1 2">
    <name type="scientific">Thermoproteus sp. AZ2</name>
    <dbReference type="NCBI Taxonomy" id="1609232"/>
    <lineage>
        <taxon>Archaea</taxon>
        <taxon>Thermoproteota</taxon>
        <taxon>Thermoprotei</taxon>
        <taxon>Thermoproteales</taxon>
        <taxon>Thermoproteaceae</taxon>
        <taxon>Thermoproteus</taxon>
    </lineage>
</organism>